<organism evidence="2 3">
    <name type="scientific">Iphiclides podalirius</name>
    <name type="common">scarce swallowtail</name>
    <dbReference type="NCBI Taxonomy" id="110791"/>
    <lineage>
        <taxon>Eukaryota</taxon>
        <taxon>Metazoa</taxon>
        <taxon>Ecdysozoa</taxon>
        <taxon>Arthropoda</taxon>
        <taxon>Hexapoda</taxon>
        <taxon>Insecta</taxon>
        <taxon>Pterygota</taxon>
        <taxon>Neoptera</taxon>
        <taxon>Endopterygota</taxon>
        <taxon>Lepidoptera</taxon>
        <taxon>Glossata</taxon>
        <taxon>Ditrysia</taxon>
        <taxon>Papilionoidea</taxon>
        <taxon>Papilionidae</taxon>
        <taxon>Papilioninae</taxon>
        <taxon>Iphiclides</taxon>
    </lineage>
</organism>
<evidence type="ECO:0000313" key="3">
    <source>
        <dbReference type="Proteomes" id="UP000837857"/>
    </source>
</evidence>
<keyword evidence="3" id="KW-1185">Reference proteome</keyword>
<reference evidence="2" key="1">
    <citation type="submission" date="2022-03" db="EMBL/GenBank/DDBJ databases">
        <authorList>
            <person name="Martin H S."/>
        </authorList>
    </citation>
    <scope>NUCLEOTIDE SEQUENCE</scope>
</reference>
<dbReference type="EMBL" id="OW152821">
    <property type="protein sequence ID" value="CAH2077241.1"/>
    <property type="molecule type" value="Genomic_DNA"/>
</dbReference>
<sequence>MLCSPPAYRSPRHVADGRITISRARNAKSVVITLSSRESHQPPPGLIFAPREASHSSARWSVFAWSSGALEPWSPGAADSHDCDFRRDSSPLPSQFPSALRTPASCNGESTLNEIITLTAMG</sequence>
<proteinExistence type="predicted"/>
<protein>
    <submittedName>
        <fullName evidence="2">Uncharacterized protein</fullName>
    </submittedName>
</protein>
<accession>A0ABN8JDH1</accession>
<feature type="compositionally biased region" description="Basic and acidic residues" evidence="1">
    <location>
        <begin position="79"/>
        <end position="89"/>
    </location>
</feature>
<evidence type="ECO:0000256" key="1">
    <source>
        <dbReference type="SAM" id="MobiDB-lite"/>
    </source>
</evidence>
<feature type="non-terminal residue" evidence="2">
    <location>
        <position position="1"/>
    </location>
</feature>
<feature type="region of interest" description="Disordered" evidence="1">
    <location>
        <begin position="75"/>
        <end position="103"/>
    </location>
</feature>
<name>A0ABN8JDH1_9NEOP</name>
<dbReference type="Proteomes" id="UP000837857">
    <property type="component" value="Chromosome 9"/>
</dbReference>
<gene>
    <name evidence="2" type="ORF">IPOD504_LOCUS17614</name>
</gene>
<evidence type="ECO:0000313" key="2">
    <source>
        <dbReference type="EMBL" id="CAH2077241.1"/>
    </source>
</evidence>